<feature type="region of interest" description="Disordered" evidence="1">
    <location>
        <begin position="1"/>
        <end position="38"/>
    </location>
</feature>
<protein>
    <submittedName>
        <fullName evidence="2">Uncharacterized protein</fullName>
    </submittedName>
</protein>
<feature type="compositionally biased region" description="Polar residues" evidence="1">
    <location>
        <begin position="20"/>
        <end position="38"/>
    </location>
</feature>
<gene>
    <name evidence="2" type="ORF">GcC1_051025</name>
</gene>
<name>A0A420IWH6_9PEZI</name>
<evidence type="ECO:0000313" key="2">
    <source>
        <dbReference type="EMBL" id="RKF78899.1"/>
    </source>
</evidence>
<sequence>MNSSKGSCRIRNYDTKSGKNRVSTSKRPTKKAVSSDSESEYTNQSIPIPILSMSRICLLKMALLEESSLQTQNDSPVSPLMAFMELKILDRNSPKPKNMRLDSSVAPHMMMLLAATYHLGFSSITRPAISTYYPSCLKFYSMAYCMMSLVSENIYFQEMCPSFSPVSFYTYCGYLYYYQILRANDEVGQGQLTRSERRVLQYLRNISEPEAWPVSLIEFFRAFGYCKSSNTAYSDVFPSFPVF</sequence>
<dbReference type="Proteomes" id="UP000285405">
    <property type="component" value="Unassembled WGS sequence"/>
</dbReference>
<dbReference type="AlphaFoldDB" id="A0A420IWH6"/>
<dbReference type="EMBL" id="MCBR01005157">
    <property type="protein sequence ID" value="RKF78899.1"/>
    <property type="molecule type" value="Genomic_DNA"/>
</dbReference>
<organism evidence="2 3">
    <name type="scientific">Golovinomyces cichoracearum</name>
    <dbReference type="NCBI Taxonomy" id="62708"/>
    <lineage>
        <taxon>Eukaryota</taxon>
        <taxon>Fungi</taxon>
        <taxon>Dikarya</taxon>
        <taxon>Ascomycota</taxon>
        <taxon>Pezizomycotina</taxon>
        <taxon>Leotiomycetes</taxon>
        <taxon>Erysiphales</taxon>
        <taxon>Erysiphaceae</taxon>
        <taxon>Golovinomyces</taxon>
    </lineage>
</organism>
<accession>A0A420IWH6</accession>
<evidence type="ECO:0000313" key="3">
    <source>
        <dbReference type="Proteomes" id="UP000285405"/>
    </source>
</evidence>
<evidence type="ECO:0000256" key="1">
    <source>
        <dbReference type="SAM" id="MobiDB-lite"/>
    </source>
</evidence>
<reference evidence="2 3" key="1">
    <citation type="journal article" date="2018" name="BMC Genomics">
        <title>Comparative genome analyses reveal sequence features reflecting distinct modes of host-adaptation between dicot and monocot powdery mildew.</title>
        <authorList>
            <person name="Wu Y."/>
            <person name="Ma X."/>
            <person name="Pan Z."/>
            <person name="Kale S.D."/>
            <person name="Song Y."/>
            <person name="King H."/>
            <person name="Zhang Q."/>
            <person name="Presley C."/>
            <person name="Deng X."/>
            <person name="Wei C.I."/>
            <person name="Xiao S."/>
        </authorList>
    </citation>
    <scope>NUCLEOTIDE SEQUENCE [LARGE SCALE GENOMIC DNA]</scope>
    <source>
        <strain evidence="2">UCSC1</strain>
    </source>
</reference>
<comment type="caution">
    <text evidence="2">The sequence shown here is derived from an EMBL/GenBank/DDBJ whole genome shotgun (WGS) entry which is preliminary data.</text>
</comment>
<proteinExistence type="predicted"/>